<dbReference type="GO" id="GO:0005524">
    <property type="term" value="F:ATP binding"/>
    <property type="evidence" value="ECO:0007669"/>
    <property type="project" value="UniProtKB-KW"/>
</dbReference>
<keyword evidence="3" id="KW-0347">Helicase</keyword>
<dbReference type="InterPro" id="IPR047187">
    <property type="entry name" value="SF1_C_Upf1"/>
</dbReference>
<evidence type="ECO:0000256" key="5">
    <source>
        <dbReference type="SAM" id="MobiDB-lite"/>
    </source>
</evidence>
<feature type="compositionally biased region" description="Pro residues" evidence="5">
    <location>
        <begin position="1314"/>
        <end position="1331"/>
    </location>
</feature>
<dbReference type="CDD" id="cd18808">
    <property type="entry name" value="SF1_C_Upf1"/>
    <property type="match status" value="1"/>
</dbReference>
<evidence type="ECO:0000256" key="4">
    <source>
        <dbReference type="ARBA" id="ARBA00022840"/>
    </source>
</evidence>
<dbReference type="EMBL" id="KI913189">
    <property type="protein sequence ID" value="ETV68100.1"/>
    <property type="molecule type" value="Genomic_DNA"/>
</dbReference>
<feature type="compositionally biased region" description="Basic and acidic residues" evidence="5">
    <location>
        <begin position="136"/>
        <end position="146"/>
    </location>
</feature>
<accession>W4FKW3</accession>
<feature type="compositionally biased region" description="Acidic residues" evidence="5">
    <location>
        <begin position="36"/>
        <end position="68"/>
    </location>
</feature>
<gene>
    <name evidence="8" type="ORF">H257_15848</name>
</gene>
<dbReference type="PANTHER" id="PTHR10887">
    <property type="entry name" value="DNA2/NAM7 HELICASE FAMILY"/>
    <property type="match status" value="1"/>
</dbReference>
<dbReference type="GO" id="GO:0016787">
    <property type="term" value="F:hydrolase activity"/>
    <property type="evidence" value="ECO:0007669"/>
    <property type="project" value="UniProtKB-KW"/>
</dbReference>
<dbReference type="CDD" id="cd18042">
    <property type="entry name" value="DEXXQc_SETX"/>
    <property type="match status" value="1"/>
</dbReference>
<feature type="region of interest" description="Disordered" evidence="5">
    <location>
        <begin position="1"/>
        <end position="169"/>
    </location>
</feature>
<reference evidence="8" key="1">
    <citation type="submission" date="2013-12" db="EMBL/GenBank/DDBJ databases">
        <title>The Genome Sequence of Aphanomyces astaci APO3.</title>
        <authorList>
            <consortium name="The Broad Institute Genomics Platform"/>
            <person name="Russ C."/>
            <person name="Tyler B."/>
            <person name="van West P."/>
            <person name="Dieguez-Uribeondo J."/>
            <person name="Young S.K."/>
            <person name="Zeng Q."/>
            <person name="Gargeya S."/>
            <person name="Fitzgerald M."/>
            <person name="Abouelleil A."/>
            <person name="Alvarado L."/>
            <person name="Chapman S.B."/>
            <person name="Gainer-Dewar J."/>
            <person name="Goldberg J."/>
            <person name="Griggs A."/>
            <person name="Gujja S."/>
            <person name="Hansen M."/>
            <person name="Howarth C."/>
            <person name="Imamovic A."/>
            <person name="Ireland A."/>
            <person name="Larimer J."/>
            <person name="McCowan C."/>
            <person name="Murphy C."/>
            <person name="Pearson M."/>
            <person name="Poon T.W."/>
            <person name="Priest M."/>
            <person name="Roberts A."/>
            <person name="Saif S."/>
            <person name="Shea T."/>
            <person name="Sykes S."/>
            <person name="Wortman J."/>
            <person name="Nusbaum C."/>
            <person name="Birren B."/>
        </authorList>
    </citation>
    <scope>NUCLEOTIDE SEQUENCE [LARGE SCALE GENOMIC DNA]</scope>
    <source>
        <strain evidence="8">APO3</strain>
    </source>
</reference>
<dbReference type="OrthoDB" id="6513042at2759"/>
<dbReference type="InterPro" id="IPR041679">
    <property type="entry name" value="DNA2/NAM7-like_C"/>
</dbReference>
<evidence type="ECO:0000256" key="3">
    <source>
        <dbReference type="ARBA" id="ARBA00022806"/>
    </source>
</evidence>
<dbReference type="RefSeq" id="XP_009842399.1">
    <property type="nucleotide sequence ID" value="XM_009844097.1"/>
</dbReference>
<evidence type="ECO:0000259" key="7">
    <source>
        <dbReference type="Pfam" id="PF13087"/>
    </source>
</evidence>
<dbReference type="GO" id="GO:0005694">
    <property type="term" value="C:chromosome"/>
    <property type="evidence" value="ECO:0007669"/>
    <property type="project" value="UniProtKB-ARBA"/>
</dbReference>
<dbReference type="InterPro" id="IPR041677">
    <property type="entry name" value="DNA2/NAM7_AAA_11"/>
</dbReference>
<evidence type="ECO:0000313" key="8">
    <source>
        <dbReference type="EMBL" id="ETV68100.1"/>
    </source>
</evidence>
<keyword evidence="1" id="KW-0547">Nucleotide-binding</keyword>
<dbReference type="InterPro" id="IPR045055">
    <property type="entry name" value="DNA2/NAM7-like"/>
</dbReference>
<dbReference type="STRING" id="112090.W4FKW3"/>
<evidence type="ECO:0000256" key="2">
    <source>
        <dbReference type="ARBA" id="ARBA00022801"/>
    </source>
</evidence>
<feature type="domain" description="DNA2/NAM7 helicase helicase" evidence="6">
    <location>
        <begin position="502"/>
        <end position="646"/>
    </location>
</feature>
<feature type="compositionally biased region" description="Basic residues" evidence="5">
    <location>
        <begin position="72"/>
        <end position="86"/>
    </location>
</feature>
<feature type="compositionally biased region" description="Polar residues" evidence="5">
    <location>
        <begin position="88"/>
        <end position="99"/>
    </location>
</feature>
<dbReference type="Gene3D" id="3.40.50.300">
    <property type="entry name" value="P-loop containing nucleotide triphosphate hydrolases"/>
    <property type="match status" value="3"/>
</dbReference>
<evidence type="ECO:0000256" key="1">
    <source>
        <dbReference type="ARBA" id="ARBA00022741"/>
    </source>
</evidence>
<protein>
    <recommendedName>
        <fullName evidence="9">Helicase ATP-binding domain-containing protein</fullName>
    </recommendedName>
</protein>
<dbReference type="InterPro" id="IPR027417">
    <property type="entry name" value="P-loop_NTPase"/>
</dbReference>
<organism evidence="8">
    <name type="scientific">Aphanomyces astaci</name>
    <name type="common">Crayfish plague agent</name>
    <dbReference type="NCBI Taxonomy" id="112090"/>
    <lineage>
        <taxon>Eukaryota</taxon>
        <taxon>Sar</taxon>
        <taxon>Stramenopiles</taxon>
        <taxon>Oomycota</taxon>
        <taxon>Saprolegniomycetes</taxon>
        <taxon>Saprolegniales</taxon>
        <taxon>Verrucalvaceae</taxon>
        <taxon>Aphanomyces</taxon>
    </lineage>
</organism>
<evidence type="ECO:0000259" key="6">
    <source>
        <dbReference type="Pfam" id="PF13086"/>
    </source>
</evidence>
<dbReference type="SUPFAM" id="SSF52540">
    <property type="entry name" value="P-loop containing nucleoside triphosphate hydrolases"/>
    <property type="match status" value="1"/>
</dbReference>
<feature type="compositionally biased region" description="Polar residues" evidence="5">
    <location>
        <begin position="10"/>
        <end position="23"/>
    </location>
</feature>
<sequence length="1331" mass="146240">MRKSARQSEKSASSRSQQLQHLQNARRAALGLGVNADDEEEDNDEVEWHPDDEDESSVSSGGEDDEDDLRPSHTKPRSGNLTRKRSLNAMQDGTISNDITAAAKRRERTDVTMSSNPKDPRQRRQAPVKSELTIPRQEKNPKDPRQRRAVGPRATDQPSSTNVKVALPIYTDSSDEDEVLLKKPKSILKRSQHTKSQLPLAPPSNATSQVVVSGGIGWAGSTVSQTTKPLALHKRPNRQRQAQLLRPVMSSSNALSQFYEDIMDWDVGAALVQDAHPSATAKQPDKNCCDDVVPSTFESFEHYFDVWKPLAVQEVHAQSINGLSSDLPPALPVTTRTNVLATVGVSTIKVSVLINRGANPTKKQLLQLDDIRKDDLVLLTPDNTYLTRRMRGPSKPDDMLLTTSCGILGIVDSQRSSREGLVVVVTSKKWRELSGGGHKDAAPPLFVFKLNNLVTSFREFRALCQCREYKLMPLLLSGKAQPPSTKLDSLGMAYVQWLRKTFNESQQEAIAAAATSHGFTLIKGPPGTGKTTTLKGLLNSLHLREYNRYYNAVLDVARRPDHETSKAWAAIGDEKPHILVAAPSNIAVDNIVAKIMEEGFCDGEGRQYFPNIIRVGRGANVNVKSVVLEGMVESLCSQPQEAVEMRCRQLQHELSVVQNDAVVLRNEFRAIIKWIHDLVDDANKTHAAAVAIVVDDVAPPPIVDHHSAAAPPDATPAALAVYRSDSEDDDAAHVPFSCDEVTVHVGDDDLDEDEMDEPFVPVECGDESDEVDEPFANGATAAAAAEMHQDGDEEDVDEPLVPVDLAAGSAEDGECSDIEPPPPPPSDDIVTAIPRLPPSHEPVIIDYNAYKPYKDMAQRINLCLERFHSLKLELQRYAMVRRSMEAHGRVVKETQDTLESSFLESAHIVFTTLSSAGHRALDDSSRYDILVIDEAAQAVELSTIIPMRFGSRQCVLVGDPQQLSATVFSRTSAQSLYERSLFERLESCGHPVHMLRTQYRSHPTISAFPRQYFYGGLLQDGDNVRQPTYAKMYHGLAPAFKPLVFWNLVSSREAMSSMSRTNPMEVKLAVNLYLTLRNSCPPDAIRGKVGVITPYAAQMDELKRAFTVACNGEFHHDVEINTVDGYQGREKDIIILSTVRSDPRKGVGFLNDIRRMNVALTRAKFACYVLGSEAALQNSTPWAALLDHARGTGCLVNVPNPQENLFTLVPAPPGPPRGVVIPHNNPRHHPGGRGGGPVHRNHHSFQGGTHGGGRVSPANRRGGGRGGGGRGGRGRGRFGGRGGRESHQSPHPQHNPPPHQLHQQLPYTPHQQLPQPPYHPLAPPPPPPHRM</sequence>
<dbReference type="GeneID" id="20817844"/>
<dbReference type="Pfam" id="PF13086">
    <property type="entry name" value="AAA_11"/>
    <property type="match status" value="2"/>
</dbReference>
<name>W4FKW3_APHAT</name>
<dbReference type="FunFam" id="3.40.50.300:FF:000326">
    <property type="entry name" value="P-loop containing nucleoside triphosphate hydrolase"/>
    <property type="match status" value="1"/>
</dbReference>
<dbReference type="VEuPathDB" id="FungiDB:H257_15848"/>
<keyword evidence="4" id="KW-0067">ATP-binding</keyword>
<feature type="domain" description="DNA2/NAM7 helicase helicase" evidence="6">
    <location>
        <begin position="875"/>
        <end position="970"/>
    </location>
</feature>
<evidence type="ECO:0008006" key="9">
    <source>
        <dbReference type="Google" id="ProtNLM"/>
    </source>
</evidence>
<dbReference type="GO" id="GO:0004386">
    <property type="term" value="F:helicase activity"/>
    <property type="evidence" value="ECO:0007669"/>
    <property type="project" value="UniProtKB-KW"/>
</dbReference>
<proteinExistence type="predicted"/>
<feature type="compositionally biased region" description="Low complexity" evidence="5">
    <location>
        <begin position="1300"/>
        <end position="1313"/>
    </location>
</feature>
<feature type="region of interest" description="Disordered" evidence="5">
    <location>
        <begin position="1221"/>
        <end position="1331"/>
    </location>
</feature>
<feature type="domain" description="DNA2/NAM7 helicase-like C-terminal" evidence="7">
    <location>
        <begin position="977"/>
        <end position="1173"/>
    </location>
</feature>
<keyword evidence="2" id="KW-0378">Hydrolase</keyword>
<dbReference type="Pfam" id="PF13087">
    <property type="entry name" value="AAA_12"/>
    <property type="match status" value="1"/>
</dbReference>
<dbReference type="PANTHER" id="PTHR10887:SF495">
    <property type="entry name" value="HELICASE SENATAXIN ISOFORM X1-RELATED"/>
    <property type="match status" value="1"/>
</dbReference>